<evidence type="ECO:0000313" key="1">
    <source>
        <dbReference type="EMBL" id="MFD1045304.1"/>
    </source>
</evidence>
<evidence type="ECO:0000313" key="2">
    <source>
        <dbReference type="Proteomes" id="UP001597045"/>
    </source>
</evidence>
<dbReference type="EMBL" id="JBHTIS010000262">
    <property type="protein sequence ID" value="MFD1045304.1"/>
    <property type="molecule type" value="Genomic_DNA"/>
</dbReference>
<sequence length="129" mass="14222">MVCADPDGARLNEGWYSRPGDRRAYVEHFYRPGLADQVEWTFPPGKPLPETTALMELMDAVRPSLVFSLHNSERTGAYFYLNRDDPVLAARLTELPAAQGVPMHIGEPEPPPTPTIAPGVYMTPSGEAL</sequence>
<keyword evidence="2" id="KW-1185">Reference proteome</keyword>
<comment type="caution">
    <text evidence="1">The sequence shown here is derived from an EMBL/GenBank/DDBJ whole genome shotgun (WGS) entry which is preliminary data.</text>
</comment>
<organism evidence="1 2">
    <name type="scientific">Kibdelosporangium lantanae</name>
    <dbReference type="NCBI Taxonomy" id="1497396"/>
    <lineage>
        <taxon>Bacteria</taxon>
        <taxon>Bacillati</taxon>
        <taxon>Actinomycetota</taxon>
        <taxon>Actinomycetes</taxon>
        <taxon>Pseudonocardiales</taxon>
        <taxon>Pseudonocardiaceae</taxon>
        <taxon>Kibdelosporangium</taxon>
    </lineage>
</organism>
<proteinExistence type="predicted"/>
<protein>
    <recommendedName>
        <fullName evidence="3">Peptidase M14 carboxypeptidase A domain-containing protein</fullName>
    </recommendedName>
</protein>
<gene>
    <name evidence="1" type="ORF">ACFQ1S_06750</name>
</gene>
<name>A0ABW3M6S0_9PSEU</name>
<feature type="non-terminal residue" evidence="1">
    <location>
        <position position="129"/>
    </location>
</feature>
<accession>A0ABW3M6S0</accession>
<evidence type="ECO:0008006" key="3">
    <source>
        <dbReference type="Google" id="ProtNLM"/>
    </source>
</evidence>
<dbReference type="Proteomes" id="UP001597045">
    <property type="component" value="Unassembled WGS sequence"/>
</dbReference>
<reference evidence="2" key="1">
    <citation type="journal article" date="2019" name="Int. J. Syst. Evol. Microbiol.">
        <title>The Global Catalogue of Microorganisms (GCM) 10K type strain sequencing project: providing services to taxonomists for standard genome sequencing and annotation.</title>
        <authorList>
            <consortium name="The Broad Institute Genomics Platform"/>
            <consortium name="The Broad Institute Genome Sequencing Center for Infectious Disease"/>
            <person name="Wu L."/>
            <person name="Ma J."/>
        </authorList>
    </citation>
    <scope>NUCLEOTIDE SEQUENCE [LARGE SCALE GENOMIC DNA]</scope>
    <source>
        <strain evidence="2">JCM 31486</strain>
    </source>
</reference>